<feature type="signal peptide" evidence="2">
    <location>
        <begin position="1"/>
        <end position="31"/>
    </location>
</feature>
<dbReference type="EMBL" id="WMJY01000021">
    <property type="protein sequence ID" value="MTH30254.1"/>
    <property type="molecule type" value="Genomic_DNA"/>
</dbReference>
<gene>
    <name evidence="3" type="ORF">GJV77_10130</name>
</gene>
<evidence type="ECO:0008006" key="5">
    <source>
        <dbReference type="Google" id="ProtNLM"/>
    </source>
</evidence>
<evidence type="ECO:0000313" key="3">
    <source>
        <dbReference type="EMBL" id="MTH30254.1"/>
    </source>
</evidence>
<feature type="region of interest" description="Disordered" evidence="1">
    <location>
        <begin position="185"/>
        <end position="207"/>
    </location>
</feature>
<evidence type="ECO:0000313" key="4">
    <source>
        <dbReference type="Proteomes" id="UP000488936"/>
    </source>
</evidence>
<dbReference type="Proteomes" id="UP000488936">
    <property type="component" value="Unassembled WGS sequence"/>
</dbReference>
<dbReference type="AlphaFoldDB" id="A0A7K1GPW8"/>
<sequence>MTKLVKHKKRIGGFLMLAFLFISAAMDYAHAQDKKNEVKIKNTTYQYTITKETKDTDLELIKKEVNNEKIANLVFSNIKRNDKGEIISITTKFKDKRGYSQSKSEYNSSGISPYTVNIHENEDGVKYLEISAPGNDLFDSNSSSFNMQSSMFNNTDEDFFSNDFMQMMRAMKEDMQLQQEQMKQMFHQEETEPTVPTKTNNDSTQTK</sequence>
<dbReference type="OrthoDB" id="1453695at2"/>
<evidence type="ECO:0000256" key="1">
    <source>
        <dbReference type="SAM" id="MobiDB-lite"/>
    </source>
</evidence>
<feature type="chain" id="PRO_5029864438" description="DUF4412 domain-containing protein" evidence="2">
    <location>
        <begin position="32"/>
        <end position="207"/>
    </location>
</feature>
<evidence type="ECO:0000256" key="2">
    <source>
        <dbReference type="SAM" id="SignalP"/>
    </source>
</evidence>
<feature type="compositionally biased region" description="Polar residues" evidence="1">
    <location>
        <begin position="194"/>
        <end position="207"/>
    </location>
</feature>
<reference evidence="3 4" key="1">
    <citation type="journal article" date="2006" name="Int. J. Syst. Evol. Microbiol.">
        <title>Myroides pelagicus sp. nov., isolated from seawater in Thailand.</title>
        <authorList>
            <person name="Yoon J."/>
            <person name="Maneerat S."/>
            <person name="Kawai F."/>
            <person name="Yokota A."/>
        </authorList>
    </citation>
    <scope>NUCLEOTIDE SEQUENCE [LARGE SCALE GENOMIC DNA]</scope>
    <source>
        <strain evidence="3 4">SM1T</strain>
    </source>
</reference>
<protein>
    <recommendedName>
        <fullName evidence="5">DUF4412 domain-containing protein</fullName>
    </recommendedName>
</protein>
<name>A0A7K1GPW8_9FLAO</name>
<organism evidence="3 4">
    <name type="scientific">Myroides pelagicus</name>
    <dbReference type="NCBI Taxonomy" id="270914"/>
    <lineage>
        <taxon>Bacteria</taxon>
        <taxon>Pseudomonadati</taxon>
        <taxon>Bacteroidota</taxon>
        <taxon>Flavobacteriia</taxon>
        <taxon>Flavobacteriales</taxon>
        <taxon>Flavobacteriaceae</taxon>
        <taxon>Myroides</taxon>
    </lineage>
</organism>
<proteinExistence type="predicted"/>
<comment type="caution">
    <text evidence="3">The sequence shown here is derived from an EMBL/GenBank/DDBJ whole genome shotgun (WGS) entry which is preliminary data.</text>
</comment>
<keyword evidence="4" id="KW-1185">Reference proteome</keyword>
<dbReference type="RefSeq" id="WP_155036239.1">
    <property type="nucleotide sequence ID" value="NZ_JBHTIG010000010.1"/>
</dbReference>
<accession>A0A7K1GPW8</accession>
<keyword evidence="2" id="KW-0732">Signal</keyword>